<dbReference type="KEGG" id="mcj:MCON_3511"/>
<feature type="repeat" description="TPR" evidence="3">
    <location>
        <begin position="306"/>
        <end position="339"/>
    </location>
</feature>
<dbReference type="PANTHER" id="PTHR44943">
    <property type="entry name" value="CELLULOSE SYNTHASE OPERON PROTEIN C"/>
    <property type="match status" value="1"/>
</dbReference>
<keyword evidence="5" id="KW-0472">Membrane</keyword>
<feature type="coiled-coil region" evidence="4">
    <location>
        <begin position="91"/>
        <end position="118"/>
    </location>
</feature>
<dbReference type="EMBL" id="CP002565">
    <property type="protein sequence ID" value="AEB69730.1"/>
    <property type="molecule type" value="Genomic_DNA"/>
</dbReference>
<dbReference type="InParanoid" id="F4BWC0"/>
<evidence type="ECO:0000256" key="2">
    <source>
        <dbReference type="ARBA" id="ARBA00022803"/>
    </source>
</evidence>
<dbReference type="STRING" id="990316.MCON_3511"/>
<evidence type="ECO:0000256" key="1">
    <source>
        <dbReference type="ARBA" id="ARBA00022737"/>
    </source>
</evidence>
<gene>
    <name evidence="6" type="ordered locus">MCON_3511</name>
</gene>
<feature type="repeat" description="TPR" evidence="3">
    <location>
        <begin position="340"/>
        <end position="373"/>
    </location>
</feature>
<evidence type="ECO:0000313" key="6">
    <source>
        <dbReference type="EMBL" id="AEB69730.1"/>
    </source>
</evidence>
<dbReference type="Proteomes" id="UP000007807">
    <property type="component" value="Chromosome"/>
</dbReference>
<name>F4BWC0_METSG</name>
<feature type="repeat" description="TPR" evidence="3">
    <location>
        <begin position="44"/>
        <end position="77"/>
    </location>
</feature>
<reference evidence="6 7" key="1">
    <citation type="journal article" date="2011" name="J. Bacteriol.">
        <title>Complete genome sequence of Methanosaeta concilii, a specialist in aceticlastic methanogenesis.</title>
        <authorList>
            <person name="Barber R.D."/>
            <person name="Zhang L."/>
            <person name="Harnack M."/>
            <person name="Olson M.V."/>
            <person name="Kaul R."/>
            <person name="Ingram-Smith C."/>
            <person name="Smith K.S."/>
        </authorList>
    </citation>
    <scope>NUCLEOTIDE SEQUENCE [LARGE SCALE GENOMIC DNA]</scope>
    <source>
        <strain evidence="7">ATCC 5969 / DSM 3671 / JCM 10134 / NBRC 103675 / OCM 69 / GP-6</strain>
    </source>
</reference>
<dbReference type="AlphaFoldDB" id="F4BWC0"/>
<dbReference type="SUPFAM" id="SSF48439">
    <property type="entry name" value="Protein prenylyltransferase"/>
    <property type="match status" value="1"/>
</dbReference>
<dbReference type="OrthoDB" id="115601at2157"/>
<evidence type="ECO:0000256" key="3">
    <source>
        <dbReference type="PROSITE-ProRule" id="PRU00339"/>
    </source>
</evidence>
<sequence>MKKRSVNIRQINNRQLKILGAKFTIGLIAMVLLCIFALAQENTTEYWCQKGQELQVNGSYEEAIQAYNMAIQINPENADAWLGKAGISSRIDKHDEAKREYEIALEILNKRLEENSQNASAWINKGVALSCLGRDIEAFEARGKALEIYNQALQKNPNDGNTWENKALVLVGMGRWEDAVEAYDKVIEFSPSKAAYAWIDKAICYSEGLSMTNESIAAWITAAQLIPTSDIKNQSTIWSGIGKSLSTASRYEEAIKAYDKAIELNSKDVSSWPNWSGKAYALYALGRYNESINAFDIALEMMPEFPDIWDWKGNALFQIGRYEEAIKAYDKAIALNPKDGSAWNGKGMVLYNMGRYEEAIEDYDRAIKFAPFNVTPLADLYAKNLSATAWTGKGNALKALGRQSEMEAAYSKAKELGYAG</sequence>
<feature type="repeat" description="TPR" evidence="3">
    <location>
        <begin position="235"/>
        <end position="268"/>
    </location>
</feature>
<dbReference type="Pfam" id="PF13424">
    <property type="entry name" value="TPR_12"/>
    <property type="match status" value="1"/>
</dbReference>
<accession>F4BWC0</accession>
<dbReference type="PROSITE" id="PS50005">
    <property type="entry name" value="TPR"/>
    <property type="match status" value="5"/>
</dbReference>
<dbReference type="Gene3D" id="1.25.40.10">
    <property type="entry name" value="Tetratricopeptide repeat domain"/>
    <property type="match status" value="5"/>
</dbReference>
<dbReference type="PANTHER" id="PTHR44943:SF4">
    <property type="entry name" value="TPR REPEAT-CONTAINING PROTEIN MJ0798"/>
    <property type="match status" value="1"/>
</dbReference>
<feature type="repeat" description="TPR" evidence="3">
    <location>
        <begin position="160"/>
        <end position="193"/>
    </location>
</feature>
<keyword evidence="2 3" id="KW-0802">TPR repeat</keyword>
<dbReference type="InterPro" id="IPR011990">
    <property type="entry name" value="TPR-like_helical_dom_sf"/>
</dbReference>
<keyword evidence="5" id="KW-1133">Transmembrane helix</keyword>
<dbReference type="InterPro" id="IPR019734">
    <property type="entry name" value="TPR_rpt"/>
</dbReference>
<dbReference type="RefSeq" id="WP_013720734.1">
    <property type="nucleotide sequence ID" value="NC_015416.1"/>
</dbReference>
<evidence type="ECO:0000313" key="7">
    <source>
        <dbReference type="Proteomes" id="UP000007807"/>
    </source>
</evidence>
<dbReference type="SMART" id="SM00028">
    <property type="entry name" value="TPR"/>
    <property type="match status" value="9"/>
</dbReference>
<organism evidence="6 7">
    <name type="scientific">Methanothrix soehngenii (strain ATCC 5969 / DSM 3671 / JCM 10134 / NBRC 103675 / OCM 69 / GP-6)</name>
    <name type="common">Methanosaeta concilii</name>
    <dbReference type="NCBI Taxonomy" id="990316"/>
    <lineage>
        <taxon>Archaea</taxon>
        <taxon>Methanobacteriati</taxon>
        <taxon>Methanobacteriota</taxon>
        <taxon>Stenosarchaea group</taxon>
        <taxon>Methanomicrobia</taxon>
        <taxon>Methanotrichales</taxon>
        <taxon>Methanotrichaceae</taxon>
        <taxon>Methanothrix</taxon>
    </lineage>
</organism>
<keyword evidence="4" id="KW-0175">Coiled coil</keyword>
<dbReference type="InterPro" id="IPR051685">
    <property type="entry name" value="Ycf3/AcsC/BcsC/TPR_MFPF"/>
</dbReference>
<keyword evidence="7" id="KW-1185">Reference proteome</keyword>
<protein>
    <submittedName>
        <fullName evidence="6">TPR-repeat protein</fullName>
    </submittedName>
</protein>
<dbReference type="Pfam" id="PF00515">
    <property type="entry name" value="TPR_1"/>
    <property type="match status" value="1"/>
</dbReference>
<proteinExistence type="predicted"/>
<keyword evidence="1" id="KW-0677">Repeat</keyword>
<dbReference type="HOGENOM" id="CLU_653170_0_0_2"/>
<dbReference type="GeneID" id="10462696"/>
<keyword evidence="5" id="KW-0812">Transmembrane</keyword>
<feature type="transmembrane region" description="Helical" evidence="5">
    <location>
        <begin position="21"/>
        <end position="39"/>
    </location>
</feature>
<dbReference type="Pfam" id="PF13181">
    <property type="entry name" value="TPR_8"/>
    <property type="match status" value="2"/>
</dbReference>
<dbReference type="Pfam" id="PF13432">
    <property type="entry name" value="TPR_16"/>
    <property type="match status" value="1"/>
</dbReference>
<evidence type="ECO:0000256" key="5">
    <source>
        <dbReference type="SAM" id="Phobius"/>
    </source>
</evidence>
<evidence type="ECO:0000256" key="4">
    <source>
        <dbReference type="SAM" id="Coils"/>
    </source>
</evidence>
<dbReference type="PROSITE" id="PS50293">
    <property type="entry name" value="TPR_REGION"/>
    <property type="match status" value="2"/>
</dbReference>